<feature type="compositionally biased region" description="Basic and acidic residues" evidence="1">
    <location>
        <begin position="91"/>
        <end position="101"/>
    </location>
</feature>
<keyword evidence="4" id="KW-1185">Reference proteome</keyword>
<dbReference type="GeneID" id="85460518"/>
<evidence type="ECO:0000256" key="1">
    <source>
        <dbReference type="SAM" id="MobiDB-lite"/>
    </source>
</evidence>
<dbReference type="RefSeq" id="XP_060424545.1">
    <property type="nucleotide sequence ID" value="XM_060575992.1"/>
</dbReference>
<dbReference type="AlphaFoldDB" id="A0AAJ0AAX6"/>
<dbReference type="EMBL" id="JAHMHR010000056">
    <property type="protein sequence ID" value="KAK1659781.1"/>
    <property type="molecule type" value="Genomic_DNA"/>
</dbReference>
<dbReference type="EMBL" id="JAHMHR010000133">
    <property type="protein sequence ID" value="KAK1656671.1"/>
    <property type="molecule type" value="Genomic_DNA"/>
</dbReference>
<accession>A0AAJ0AAX6</accession>
<evidence type="ECO:0000313" key="4">
    <source>
        <dbReference type="Proteomes" id="UP001224890"/>
    </source>
</evidence>
<comment type="caution">
    <text evidence="3">The sequence shown here is derived from an EMBL/GenBank/DDBJ whole genome shotgun (WGS) entry which is preliminary data.</text>
</comment>
<gene>
    <name evidence="3" type="ORF">BDP55DRAFT_678418</name>
    <name evidence="2" type="ORF">BDP55DRAFT_688324</name>
</gene>
<protein>
    <submittedName>
        <fullName evidence="3">Uncharacterized protein</fullName>
    </submittedName>
</protein>
<reference evidence="3" key="1">
    <citation type="submission" date="2021-06" db="EMBL/GenBank/DDBJ databases">
        <title>Comparative genomics, transcriptomics and evolutionary studies reveal genomic signatures of adaptation to plant cell wall in hemibiotrophic fungi.</title>
        <authorList>
            <consortium name="DOE Joint Genome Institute"/>
            <person name="Baroncelli R."/>
            <person name="Diaz J.F."/>
            <person name="Benocci T."/>
            <person name="Peng M."/>
            <person name="Battaglia E."/>
            <person name="Haridas S."/>
            <person name="Andreopoulos W."/>
            <person name="Labutti K."/>
            <person name="Pangilinan J."/>
            <person name="Floch G.L."/>
            <person name="Makela M.R."/>
            <person name="Henrissat B."/>
            <person name="Grigoriev I.V."/>
            <person name="Crouch J.A."/>
            <person name="De Vries R.P."/>
            <person name="Sukno S.A."/>
            <person name="Thon M.R."/>
        </authorList>
    </citation>
    <scope>NUCLEOTIDE SEQUENCE</scope>
    <source>
        <strain evidence="3">CBS 193.32</strain>
    </source>
</reference>
<dbReference type="Proteomes" id="UP001224890">
    <property type="component" value="Unassembled WGS sequence"/>
</dbReference>
<proteinExistence type="predicted"/>
<evidence type="ECO:0000313" key="3">
    <source>
        <dbReference type="EMBL" id="KAK1659781.1"/>
    </source>
</evidence>
<feature type="region of interest" description="Disordered" evidence="1">
    <location>
        <begin position="25"/>
        <end position="101"/>
    </location>
</feature>
<name>A0AAJ0AAX6_9PEZI</name>
<sequence>MRSQIRQASLQMLGKGQVIAHHLTVQPTFHTRRMKSSNRNTARASRFWRNGPSRNSKKKTSRLHASSAITRSSDRSTYDNARLTLTKRKPRSSDSKTKSGK</sequence>
<organism evidence="3 4">
    <name type="scientific">Colletotrichum godetiae</name>
    <dbReference type="NCBI Taxonomy" id="1209918"/>
    <lineage>
        <taxon>Eukaryota</taxon>
        <taxon>Fungi</taxon>
        <taxon>Dikarya</taxon>
        <taxon>Ascomycota</taxon>
        <taxon>Pezizomycotina</taxon>
        <taxon>Sordariomycetes</taxon>
        <taxon>Hypocreomycetidae</taxon>
        <taxon>Glomerellales</taxon>
        <taxon>Glomerellaceae</taxon>
        <taxon>Colletotrichum</taxon>
        <taxon>Colletotrichum acutatum species complex</taxon>
    </lineage>
</organism>
<evidence type="ECO:0000313" key="2">
    <source>
        <dbReference type="EMBL" id="KAK1656671.1"/>
    </source>
</evidence>